<dbReference type="EMBL" id="GBXM01015658">
    <property type="protein sequence ID" value="JAH92919.1"/>
    <property type="molecule type" value="Transcribed_RNA"/>
</dbReference>
<reference evidence="1" key="1">
    <citation type="submission" date="2014-11" db="EMBL/GenBank/DDBJ databases">
        <authorList>
            <person name="Amaro Gonzalez C."/>
        </authorList>
    </citation>
    <scope>NUCLEOTIDE SEQUENCE</scope>
</reference>
<organism evidence="1">
    <name type="scientific">Anguilla anguilla</name>
    <name type="common">European freshwater eel</name>
    <name type="synonym">Muraena anguilla</name>
    <dbReference type="NCBI Taxonomy" id="7936"/>
    <lineage>
        <taxon>Eukaryota</taxon>
        <taxon>Metazoa</taxon>
        <taxon>Chordata</taxon>
        <taxon>Craniata</taxon>
        <taxon>Vertebrata</taxon>
        <taxon>Euteleostomi</taxon>
        <taxon>Actinopterygii</taxon>
        <taxon>Neopterygii</taxon>
        <taxon>Teleostei</taxon>
        <taxon>Anguilliformes</taxon>
        <taxon>Anguillidae</taxon>
        <taxon>Anguilla</taxon>
    </lineage>
</organism>
<sequence length="76" mass="8579">MYTMGLKPGEVHTLHSDTSYLPMRHDGLLRNECCLVGLNSPSTIWEEKWVTKRCMLSSKTSLHGLVSFPMKNIGTI</sequence>
<dbReference type="AlphaFoldDB" id="A0A0E9WR74"/>
<reference evidence="1" key="2">
    <citation type="journal article" date="2015" name="Fish Shellfish Immunol.">
        <title>Early steps in the European eel (Anguilla anguilla)-Vibrio vulnificus interaction in the gills: Role of the RtxA13 toxin.</title>
        <authorList>
            <person name="Callol A."/>
            <person name="Pajuelo D."/>
            <person name="Ebbesson L."/>
            <person name="Teles M."/>
            <person name="MacKenzie S."/>
            <person name="Amaro C."/>
        </authorList>
    </citation>
    <scope>NUCLEOTIDE SEQUENCE</scope>
</reference>
<evidence type="ECO:0000313" key="1">
    <source>
        <dbReference type="EMBL" id="JAH92919.1"/>
    </source>
</evidence>
<accession>A0A0E9WR74</accession>
<proteinExistence type="predicted"/>
<name>A0A0E9WR74_ANGAN</name>
<protein>
    <submittedName>
        <fullName evidence="1">Uncharacterized protein</fullName>
    </submittedName>
</protein>